<feature type="domain" description="Right handed beta helix" evidence="2">
    <location>
        <begin position="146"/>
        <end position="258"/>
    </location>
</feature>
<feature type="signal peptide" evidence="1">
    <location>
        <begin position="1"/>
        <end position="19"/>
    </location>
</feature>
<feature type="chain" id="PRO_5003551990" description="Right handed beta helix domain-containing protein" evidence="1">
    <location>
        <begin position="20"/>
        <end position="528"/>
    </location>
</feature>
<evidence type="ECO:0000259" key="2">
    <source>
        <dbReference type="Pfam" id="PF13229"/>
    </source>
</evidence>
<evidence type="ECO:0000313" key="4">
    <source>
        <dbReference type="Proteomes" id="UP000016023"/>
    </source>
</evidence>
<proteinExistence type="predicted"/>
<dbReference type="InterPro" id="IPR039448">
    <property type="entry name" value="Beta_helix"/>
</dbReference>
<accession>H1Q1L8</accession>
<gene>
    <name evidence="3" type="ORF">HMPREF9140_00806</name>
</gene>
<reference evidence="3 4" key="1">
    <citation type="submission" date="2011-12" db="EMBL/GenBank/DDBJ databases">
        <title>The Genome Sequence of Prevotella micans F0438.</title>
        <authorList>
            <consortium name="The Broad Institute Genome Sequencing Platform"/>
            <person name="Earl A."/>
            <person name="Ward D."/>
            <person name="Feldgarden M."/>
            <person name="Gevers D."/>
            <person name="Izard J."/>
            <person name="Baranova O.V."/>
            <person name="Blanton J.M."/>
            <person name="Wade W.G."/>
            <person name="Dewhirst F.E."/>
            <person name="Young S.K."/>
            <person name="Zeng Q."/>
            <person name="Gargeya S."/>
            <person name="Fitzgerald M."/>
            <person name="Haas B."/>
            <person name="Abouelleil A."/>
            <person name="Alvarado L."/>
            <person name="Arachchi H.M."/>
            <person name="Berlin A."/>
            <person name="Chapman S.B."/>
            <person name="Gearin G."/>
            <person name="Goldberg J."/>
            <person name="Griggs A."/>
            <person name="Gujja S."/>
            <person name="Hansen M."/>
            <person name="Heiman D."/>
            <person name="Howarth C."/>
            <person name="Larimer J."/>
            <person name="Lui A."/>
            <person name="MacDonald P.J.P."/>
            <person name="McCowen C."/>
            <person name="Montmayeur A."/>
            <person name="Murphy C."/>
            <person name="Neiman D."/>
            <person name="Pearson M."/>
            <person name="Priest M."/>
            <person name="Roberts A."/>
            <person name="Saif S."/>
            <person name="Shea T."/>
            <person name="Sisk P."/>
            <person name="Stolte C."/>
            <person name="Sykes S."/>
            <person name="Wortman J."/>
            <person name="Nusbaum C."/>
            <person name="Birren B."/>
        </authorList>
    </citation>
    <scope>NUCLEOTIDE SEQUENCE [LARGE SCALE GENOMIC DNA]</scope>
    <source>
        <strain evidence="3 4">F0438</strain>
    </source>
</reference>
<dbReference type="EMBL" id="AGWK01000026">
    <property type="protein sequence ID" value="EHO71865.1"/>
    <property type="molecule type" value="Genomic_DNA"/>
</dbReference>
<sequence length="528" mass="59515">MKKLLLTILLMMTATVIIAKSKEIKVSTPEEFIKAIGSNRVITVSGIINLSDVLQSNEKSQKAGLTTISEGSEATQRASRENVFDGYQLVLNQCVNLTIKGTNGAALIVAPRYAYILSFRNCHEIEINNLTIGHTDEGYCQGGVLEFNNCQDIQIDRCDLYGCGIEGITATNTTDLDCTKTIIRDCSYSIMTATGCFNLKFTDCDFYRCKEYGLVNLRNNSNTSFVRCRFSQNKSTLFVVENTNIDLRECEIHHTDQLGNIDINDYTSTIYKRDNKELPARNIGPSDRANLTASVRQSVAVNIPQTEEPEDDESGEPVWSSTLVESWSNGVLQLPAKAPVTVKEMTTRFCRYWPGLDGSPQKIMLDFVNKPRQFKQCDPEDMTKPANPNNPHKVYTSGEKYIEIDTQNGYLRIADEHYTLQAGVWNRSNGHKLFVVNLSCCVDIDINQFIACYDYDPVTRNLTPDTKQASRFEEDNNYILHFPRKGKDIVSIIIKSGESTYKLYRWNGQGFNSPVKISEERGLDLLNQ</sequence>
<dbReference type="STRING" id="883158.HMPREF9140_00806"/>
<dbReference type="HOGENOM" id="CLU_522596_0_0_10"/>
<dbReference type="AlphaFoldDB" id="H1Q1L8"/>
<evidence type="ECO:0000313" key="3">
    <source>
        <dbReference type="EMBL" id="EHO71865.1"/>
    </source>
</evidence>
<dbReference type="RefSeq" id="WP_006951903.1">
    <property type="nucleotide sequence ID" value="NZ_JH594521.1"/>
</dbReference>
<keyword evidence="1" id="KW-0732">Signal</keyword>
<organism evidence="3 4">
    <name type="scientific">Prevotella micans F0438</name>
    <dbReference type="NCBI Taxonomy" id="883158"/>
    <lineage>
        <taxon>Bacteria</taxon>
        <taxon>Pseudomonadati</taxon>
        <taxon>Bacteroidota</taxon>
        <taxon>Bacteroidia</taxon>
        <taxon>Bacteroidales</taxon>
        <taxon>Prevotellaceae</taxon>
        <taxon>Prevotella</taxon>
    </lineage>
</organism>
<dbReference type="SUPFAM" id="SSF51126">
    <property type="entry name" value="Pectin lyase-like"/>
    <property type="match status" value="1"/>
</dbReference>
<keyword evidence="4" id="KW-1185">Reference proteome</keyword>
<name>H1Q1L8_9BACT</name>
<dbReference type="Pfam" id="PF13229">
    <property type="entry name" value="Beta_helix"/>
    <property type="match status" value="1"/>
</dbReference>
<dbReference type="Proteomes" id="UP000016023">
    <property type="component" value="Unassembled WGS sequence"/>
</dbReference>
<dbReference type="Gene3D" id="2.160.20.10">
    <property type="entry name" value="Single-stranded right-handed beta-helix, Pectin lyase-like"/>
    <property type="match status" value="1"/>
</dbReference>
<dbReference type="eggNOG" id="ENOG50331E4">
    <property type="taxonomic scope" value="Bacteria"/>
</dbReference>
<protein>
    <recommendedName>
        <fullName evidence="2">Right handed beta helix domain-containing protein</fullName>
    </recommendedName>
</protein>
<comment type="caution">
    <text evidence="3">The sequence shown here is derived from an EMBL/GenBank/DDBJ whole genome shotgun (WGS) entry which is preliminary data.</text>
</comment>
<dbReference type="PATRIC" id="fig|883158.3.peg.814"/>
<evidence type="ECO:0000256" key="1">
    <source>
        <dbReference type="SAM" id="SignalP"/>
    </source>
</evidence>
<dbReference type="InterPro" id="IPR011050">
    <property type="entry name" value="Pectin_lyase_fold/virulence"/>
</dbReference>
<dbReference type="InterPro" id="IPR012334">
    <property type="entry name" value="Pectin_lyas_fold"/>
</dbReference>